<keyword evidence="3" id="KW-1185">Reference proteome</keyword>
<dbReference type="Pfam" id="PF00004">
    <property type="entry name" value="AAA"/>
    <property type="match status" value="1"/>
</dbReference>
<reference evidence="2 3" key="1">
    <citation type="journal article" date="2020" name="IScience">
        <title>Genome Sequencing of the Endangered Kingdonia uniflora (Circaeasteraceae, Ranunculales) Reveals Potential Mechanisms of Evolutionary Specialization.</title>
        <authorList>
            <person name="Sun Y."/>
            <person name="Deng T."/>
            <person name="Zhang A."/>
            <person name="Moore M.J."/>
            <person name="Landis J.B."/>
            <person name="Lin N."/>
            <person name="Zhang H."/>
            <person name="Zhang X."/>
            <person name="Huang J."/>
            <person name="Zhang X."/>
            <person name="Sun H."/>
            <person name="Wang H."/>
        </authorList>
    </citation>
    <scope>NUCLEOTIDE SEQUENCE [LARGE SCALE GENOMIC DNA]</scope>
    <source>
        <strain evidence="2">TB1705</strain>
        <tissue evidence="2">Leaf</tissue>
    </source>
</reference>
<dbReference type="SUPFAM" id="SSF52540">
    <property type="entry name" value="P-loop containing nucleoside triphosphate hydrolases"/>
    <property type="match status" value="1"/>
</dbReference>
<gene>
    <name evidence="2" type="ORF">GIB67_010338</name>
</gene>
<accession>A0A7J7MAF8</accession>
<organism evidence="2 3">
    <name type="scientific">Kingdonia uniflora</name>
    <dbReference type="NCBI Taxonomy" id="39325"/>
    <lineage>
        <taxon>Eukaryota</taxon>
        <taxon>Viridiplantae</taxon>
        <taxon>Streptophyta</taxon>
        <taxon>Embryophyta</taxon>
        <taxon>Tracheophyta</taxon>
        <taxon>Spermatophyta</taxon>
        <taxon>Magnoliopsida</taxon>
        <taxon>Ranunculales</taxon>
        <taxon>Circaeasteraceae</taxon>
        <taxon>Kingdonia</taxon>
    </lineage>
</organism>
<dbReference type="PANTHER" id="PTHR23076:SF99">
    <property type="entry name" value="INACTIVE ATP-DEPENDENT ZINC METALLOPROTEASE FTSHI 4, CHLOROPLASTIC-RELATED"/>
    <property type="match status" value="1"/>
</dbReference>
<dbReference type="GO" id="GO:0006508">
    <property type="term" value="P:proteolysis"/>
    <property type="evidence" value="ECO:0007669"/>
    <property type="project" value="TreeGrafter"/>
</dbReference>
<dbReference type="FunFam" id="3.40.50.300:FF:002568">
    <property type="entry name" value="Cell division protein (FtsH)"/>
    <property type="match status" value="1"/>
</dbReference>
<dbReference type="Gene3D" id="3.40.50.300">
    <property type="entry name" value="P-loop containing nucleotide triphosphate hydrolases"/>
    <property type="match status" value="1"/>
</dbReference>
<dbReference type="GO" id="GO:0005524">
    <property type="term" value="F:ATP binding"/>
    <property type="evidence" value="ECO:0007669"/>
    <property type="project" value="InterPro"/>
</dbReference>
<evidence type="ECO:0000259" key="1">
    <source>
        <dbReference type="SMART" id="SM00382"/>
    </source>
</evidence>
<comment type="caution">
    <text evidence="2">The sequence shown here is derived from an EMBL/GenBank/DDBJ whole genome shotgun (WGS) entry which is preliminary data.</text>
</comment>
<dbReference type="InterPro" id="IPR003593">
    <property type="entry name" value="AAA+_ATPase"/>
</dbReference>
<proteinExistence type="predicted"/>
<evidence type="ECO:0000313" key="2">
    <source>
        <dbReference type="EMBL" id="KAF6151764.1"/>
    </source>
</evidence>
<dbReference type="OrthoDB" id="1877876at2759"/>
<dbReference type="InterPro" id="IPR027417">
    <property type="entry name" value="P-loop_NTPase"/>
</dbReference>
<dbReference type="GO" id="GO:0016887">
    <property type="term" value="F:ATP hydrolysis activity"/>
    <property type="evidence" value="ECO:0007669"/>
    <property type="project" value="InterPro"/>
</dbReference>
<dbReference type="GO" id="GO:0009535">
    <property type="term" value="C:chloroplast thylakoid membrane"/>
    <property type="evidence" value="ECO:0007669"/>
    <property type="project" value="TreeGrafter"/>
</dbReference>
<feature type="domain" description="AAA+ ATPase" evidence="1">
    <location>
        <begin position="84"/>
        <end position="224"/>
    </location>
</feature>
<dbReference type="AlphaFoldDB" id="A0A7J7MAF8"/>
<protein>
    <recommendedName>
        <fullName evidence="1">AAA+ ATPase domain-containing protein</fullName>
    </recommendedName>
</protein>
<dbReference type="Proteomes" id="UP000541444">
    <property type="component" value="Unassembled WGS sequence"/>
</dbReference>
<dbReference type="SMART" id="SM00382">
    <property type="entry name" value="AAA"/>
    <property type="match status" value="1"/>
</dbReference>
<evidence type="ECO:0000313" key="3">
    <source>
        <dbReference type="Proteomes" id="UP000541444"/>
    </source>
</evidence>
<dbReference type="PANTHER" id="PTHR23076">
    <property type="entry name" value="METALLOPROTEASE M41 FTSH"/>
    <property type="match status" value="1"/>
</dbReference>
<dbReference type="InterPro" id="IPR003959">
    <property type="entry name" value="ATPase_AAA_core"/>
</dbReference>
<dbReference type="EMBL" id="JACGCM010001659">
    <property type="protein sequence ID" value="KAF6151764.1"/>
    <property type="molecule type" value="Genomic_DNA"/>
</dbReference>
<name>A0A7J7MAF8_9MAGN</name>
<dbReference type="GO" id="GO:0004176">
    <property type="term" value="F:ATP-dependent peptidase activity"/>
    <property type="evidence" value="ECO:0007669"/>
    <property type="project" value="TreeGrafter"/>
</dbReference>
<sequence>MARPIFAKLIPCNLGTPQAKARKPLKHRGLRSLSALGSLGKSRRNYWRYIFNDFAGQEYIKRELQEIVRILKNEEEFQNKGIYCPKGVMLQGPPGTGKALLSKAIAGKAGLPFYVASGTDFVEMFGGVRVKDLFTSARSFAPSIIFIDEIDAIGCKRGRPDAGGITGGAEKEQGLLQILTEMDGFKVSTSQVLVISVTNRLDILDPALLRKGHFDKIIRVRLPSKVERFAILEEGRGTMKGLEKSPPTGLARLPLNTLQQPSTRYFDYFTYITSFLKILTRGRGVTHSRPPRKWMLGISSSRRSRKRYEEKVELAVDFIGAELQNVLNEAGILTARKDLDYIGREELLEALKRKDIHSVRSKPNMQYAKISGRIFSKKSDYVQSIVRECARNQMHAHESDWTTETVPLYLSSTLRSIRIGVFQGNER</sequence>